<dbReference type="PANTHER" id="PTHR13563:SF5">
    <property type="entry name" value="TRNA METHYLTRANSFERASE 10 HOMOLOG C"/>
    <property type="match status" value="1"/>
</dbReference>
<dbReference type="CDD" id="cd18102">
    <property type="entry name" value="Trm10_MRRP1"/>
    <property type="match status" value="1"/>
</dbReference>
<dbReference type="FunFam" id="3.40.1280.30:FF:000003">
    <property type="entry name" value="tRNA methyltransferase 10C, mitochondrial RNase P subunit"/>
    <property type="match status" value="1"/>
</dbReference>
<dbReference type="OrthoDB" id="9976048at2759"/>
<dbReference type="GO" id="GO:0005739">
    <property type="term" value="C:mitochondrion"/>
    <property type="evidence" value="ECO:0007669"/>
    <property type="project" value="UniProtKB-SubCell"/>
</dbReference>
<dbReference type="GO" id="GO:0097745">
    <property type="term" value="P:mitochondrial tRNA 5'-end processing"/>
    <property type="evidence" value="ECO:0007669"/>
    <property type="project" value="TreeGrafter"/>
</dbReference>
<dbReference type="Gene3D" id="3.40.1280.30">
    <property type="match status" value="1"/>
</dbReference>
<evidence type="ECO:0000259" key="10">
    <source>
        <dbReference type="PROSITE" id="PS51675"/>
    </source>
</evidence>
<keyword evidence="4" id="KW-0949">S-adenosyl-L-methionine</keyword>
<evidence type="ECO:0000256" key="1">
    <source>
        <dbReference type="ARBA" id="ARBA00004173"/>
    </source>
</evidence>
<evidence type="ECO:0000256" key="2">
    <source>
        <dbReference type="ARBA" id="ARBA00022603"/>
    </source>
</evidence>
<dbReference type="GO" id="GO:0008168">
    <property type="term" value="F:methyltransferase activity"/>
    <property type="evidence" value="ECO:0007669"/>
    <property type="project" value="UniProtKB-KW"/>
</dbReference>
<evidence type="ECO:0000313" key="11">
    <source>
        <dbReference type="Proteomes" id="UP000301870"/>
    </source>
</evidence>
<dbReference type="PANTHER" id="PTHR13563">
    <property type="entry name" value="TRNA (GUANINE-9-) METHYLTRANSFERASE"/>
    <property type="match status" value="1"/>
</dbReference>
<evidence type="ECO:0000256" key="3">
    <source>
        <dbReference type="ARBA" id="ARBA00022679"/>
    </source>
</evidence>
<reference evidence="12" key="1">
    <citation type="submission" date="2025-08" db="UniProtKB">
        <authorList>
            <consortium name="RefSeq"/>
        </authorList>
    </citation>
    <scope>IDENTIFICATION</scope>
    <source>
        <strain evidence="12">Ishihara</strain>
        <tissue evidence="12">Whole body</tissue>
    </source>
</reference>
<evidence type="ECO:0000313" key="12">
    <source>
        <dbReference type="RefSeq" id="XP_022822254.1"/>
    </source>
</evidence>
<comment type="subcellular location">
    <subcellularLocation>
        <location evidence="1">Mitochondrion</location>
    </subcellularLocation>
</comment>
<dbReference type="PROSITE" id="PS51675">
    <property type="entry name" value="SAM_MT_TRM10"/>
    <property type="match status" value="1"/>
</dbReference>
<dbReference type="CTD" id="37124"/>
<dbReference type="Proteomes" id="UP000301870">
    <property type="component" value="Chromosome 16"/>
</dbReference>
<evidence type="ECO:0000256" key="7">
    <source>
        <dbReference type="ARBA" id="ARBA00023054"/>
    </source>
</evidence>
<dbReference type="GeneID" id="111353447"/>
<dbReference type="GO" id="GO:0005654">
    <property type="term" value="C:nucleoplasm"/>
    <property type="evidence" value="ECO:0007669"/>
    <property type="project" value="TreeGrafter"/>
</dbReference>
<accession>A0A9J7IQG9</accession>
<dbReference type="InterPro" id="IPR007356">
    <property type="entry name" value="tRNA_m1G_MeTrfase_euk"/>
</dbReference>
<evidence type="ECO:0000256" key="9">
    <source>
        <dbReference type="ARBA" id="ARBA00029803"/>
    </source>
</evidence>
<keyword evidence="7" id="KW-0175">Coiled coil</keyword>
<dbReference type="GO" id="GO:0070131">
    <property type="term" value="P:positive regulation of mitochondrial translation"/>
    <property type="evidence" value="ECO:0007669"/>
    <property type="project" value="TreeGrafter"/>
</dbReference>
<evidence type="ECO:0000256" key="5">
    <source>
        <dbReference type="ARBA" id="ARBA00022694"/>
    </source>
</evidence>
<keyword evidence="5" id="KW-0819">tRNA processing</keyword>
<keyword evidence="3" id="KW-0808">Transferase</keyword>
<dbReference type="GO" id="GO:0000049">
    <property type="term" value="F:tRNA binding"/>
    <property type="evidence" value="ECO:0007669"/>
    <property type="project" value="TreeGrafter"/>
</dbReference>
<feature type="domain" description="SAM-dependent MTase TRM10-type" evidence="10">
    <location>
        <begin position="167"/>
        <end position="361"/>
    </location>
</feature>
<protein>
    <recommendedName>
        <fullName evidence="9">RNA (guanine-9-)-methyltransferase domain-containing protein 1</fullName>
    </recommendedName>
</protein>
<keyword evidence="11" id="KW-1185">Reference proteome</keyword>
<evidence type="ECO:0000256" key="8">
    <source>
        <dbReference type="ARBA" id="ARBA00023128"/>
    </source>
</evidence>
<keyword evidence="8" id="KW-0496">Mitochondrion</keyword>
<dbReference type="KEGG" id="sliu:111353447"/>
<sequence length="422" mass="49895">MMHCIRTALSVVRQNRNIIIPTQTLFNVNHFPVAQRRWFTSEKDDTDIIVENICNGDAELEKKLRILMLEVEVMRQDGRHAPDNIKKDHWQHLLSLTSKNQRASYLQYLFKTEKSRENFKAKKEAKRLNNPVIKPEDSKEHEDDLLYGIQHQSLFLRIRDQSINQFDNYRALQALTYGQSVVIDCSYEDYMVYKEALNAAKQLTYVFGDNRIHKEPFNLHMCNVNMGGHFMKQMRKNIPSLDEPWFPLNIHTESYLDIFPKEKLVYLTPHCREELSKFDHDAVYIIGCMVDKVNNEPLSLAKAKRDGIKMAKLPLDRYLEWAPGSKKNLNINHMVPILLDLKLTGDWEYSLRHIPRRKLMETKILAMQKKLSHNPKLQNEVMQNFKLSKLNRLSFKEKHFGSFTFKEKKVRSKRTLYDDENI</sequence>
<dbReference type="InterPro" id="IPR025812">
    <property type="entry name" value="Trm10_C_MTase_dom"/>
</dbReference>
<dbReference type="AlphaFoldDB" id="A0A9J7IQG9"/>
<dbReference type="RefSeq" id="XP_022822254.1">
    <property type="nucleotide sequence ID" value="XM_022966486.1"/>
</dbReference>
<organism evidence="11 12">
    <name type="scientific">Spodoptera litura</name>
    <name type="common">Asian cotton leafworm</name>
    <dbReference type="NCBI Taxonomy" id="69820"/>
    <lineage>
        <taxon>Eukaryota</taxon>
        <taxon>Metazoa</taxon>
        <taxon>Ecdysozoa</taxon>
        <taxon>Arthropoda</taxon>
        <taxon>Hexapoda</taxon>
        <taxon>Insecta</taxon>
        <taxon>Pterygota</taxon>
        <taxon>Neoptera</taxon>
        <taxon>Endopterygota</taxon>
        <taxon>Lepidoptera</taxon>
        <taxon>Glossata</taxon>
        <taxon>Ditrysia</taxon>
        <taxon>Noctuoidea</taxon>
        <taxon>Noctuidae</taxon>
        <taxon>Amphipyrinae</taxon>
        <taxon>Spodoptera</taxon>
    </lineage>
</organism>
<dbReference type="InterPro" id="IPR028564">
    <property type="entry name" value="MT_TRM10-typ"/>
</dbReference>
<dbReference type="GO" id="GO:0032259">
    <property type="term" value="P:methylation"/>
    <property type="evidence" value="ECO:0007669"/>
    <property type="project" value="UniProtKB-KW"/>
</dbReference>
<keyword evidence="2" id="KW-0489">Methyltransferase</keyword>
<proteinExistence type="predicted"/>
<keyword evidence="6" id="KW-0809">Transit peptide</keyword>
<name>A0A9J7IQG9_SPOLT</name>
<evidence type="ECO:0000256" key="6">
    <source>
        <dbReference type="ARBA" id="ARBA00022946"/>
    </source>
</evidence>
<dbReference type="InterPro" id="IPR038459">
    <property type="entry name" value="MT_TRM10-typ_sf"/>
</dbReference>
<gene>
    <name evidence="12" type="primary">LOC111353447</name>
</gene>
<evidence type="ECO:0000256" key="4">
    <source>
        <dbReference type="ARBA" id="ARBA00022691"/>
    </source>
</evidence>